<dbReference type="GeneID" id="29119201"/>
<evidence type="ECO:0000313" key="1">
    <source>
        <dbReference type="EMBL" id="OAG13349.1"/>
    </source>
</evidence>
<name>A0A177D2S6_ALTAL</name>
<proteinExistence type="predicted"/>
<protein>
    <submittedName>
        <fullName evidence="1">Uncharacterized protein</fullName>
    </submittedName>
</protein>
<feature type="non-terminal residue" evidence="1">
    <location>
        <position position="71"/>
    </location>
</feature>
<gene>
    <name evidence="1" type="ORF">CC77DRAFT_903982</name>
</gene>
<dbReference type="KEGG" id="aalt:CC77DRAFT_903982"/>
<dbReference type="AlphaFoldDB" id="A0A177D2S6"/>
<reference evidence="1 2" key="1">
    <citation type="submission" date="2016-05" db="EMBL/GenBank/DDBJ databases">
        <title>Comparative analysis of secretome profiles of manganese(II)-oxidizing ascomycete fungi.</title>
        <authorList>
            <consortium name="DOE Joint Genome Institute"/>
            <person name="Zeiner C.A."/>
            <person name="Purvine S.O."/>
            <person name="Zink E.M."/>
            <person name="Wu S."/>
            <person name="Pasa-Tolic L."/>
            <person name="Chaput D.L."/>
            <person name="Haridas S."/>
            <person name="Grigoriev I.V."/>
            <person name="Santelli C.M."/>
            <person name="Hansel C.M."/>
        </authorList>
    </citation>
    <scope>NUCLEOTIDE SEQUENCE [LARGE SCALE GENOMIC DNA]</scope>
    <source>
        <strain evidence="1 2">SRC1lrK2f</strain>
    </source>
</reference>
<dbReference type="STRING" id="5599.A0A177D2S6"/>
<dbReference type="Proteomes" id="UP000077248">
    <property type="component" value="Unassembled WGS sequence"/>
</dbReference>
<dbReference type="VEuPathDB" id="FungiDB:CC77DRAFT_903982"/>
<sequence length="71" mass="7697">EGFLPAFKDALFAVVTEQKLLMVFGAAELVLIHAQAVLDRLEVRLRAPPEPLLLGTPWQSKTPSNTHGCGS</sequence>
<dbReference type="RefSeq" id="XP_018378770.1">
    <property type="nucleotide sequence ID" value="XM_018533607.1"/>
</dbReference>
<organism evidence="1 2">
    <name type="scientific">Alternaria alternata</name>
    <name type="common">Alternaria rot fungus</name>
    <name type="synonym">Torula alternata</name>
    <dbReference type="NCBI Taxonomy" id="5599"/>
    <lineage>
        <taxon>Eukaryota</taxon>
        <taxon>Fungi</taxon>
        <taxon>Dikarya</taxon>
        <taxon>Ascomycota</taxon>
        <taxon>Pezizomycotina</taxon>
        <taxon>Dothideomycetes</taxon>
        <taxon>Pleosporomycetidae</taxon>
        <taxon>Pleosporales</taxon>
        <taxon>Pleosporineae</taxon>
        <taxon>Pleosporaceae</taxon>
        <taxon>Alternaria</taxon>
        <taxon>Alternaria sect. Alternaria</taxon>
        <taxon>Alternaria alternata complex</taxon>
    </lineage>
</organism>
<evidence type="ECO:0000313" key="2">
    <source>
        <dbReference type="Proteomes" id="UP000077248"/>
    </source>
</evidence>
<keyword evidence="2" id="KW-1185">Reference proteome</keyword>
<dbReference type="EMBL" id="KV441513">
    <property type="protein sequence ID" value="OAG13349.1"/>
    <property type="molecule type" value="Genomic_DNA"/>
</dbReference>
<accession>A0A177D2S6</accession>
<feature type="non-terminal residue" evidence="1">
    <location>
        <position position="1"/>
    </location>
</feature>